<evidence type="ECO:0000256" key="1">
    <source>
        <dbReference type="SAM" id="MobiDB-lite"/>
    </source>
</evidence>
<sequence length="193" mass="22059">MQLLQRTALTAARSSRTTLSRTSRRFASDHHGHGQAHNVNESFGLGLWLPLAAFPFGYLLYKLSQSTQKNPSDVLSRLIKNYMEKEEDIRRSNALHTQLMEQAAKDRVLFYSSPTQVIPQLRFPEIMNNGSPFNVVAGSQVNMDKVIEKMQREAYEDNERKLEALRNNQIKSEIPIEQKAPRYRGTELKVAIG</sequence>
<feature type="compositionally biased region" description="Low complexity" evidence="1">
    <location>
        <begin position="1"/>
        <end position="21"/>
    </location>
</feature>
<dbReference type="InterPro" id="IPR034444">
    <property type="entry name" value="Nuo17.8"/>
</dbReference>
<proteinExistence type="predicted"/>
<protein>
    <submittedName>
        <fullName evidence="2">Uncharacterized protein</fullName>
    </submittedName>
</protein>
<evidence type="ECO:0000313" key="3">
    <source>
        <dbReference type="Proteomes" id="UP000799440"/>
    </source>
</evidence>
<name>A0A6A6VMI0_9PLEO</name>
<organism evidence="2 3">
    <name type="scientific">Sporormia fimetaria CBS 119925</name>
    <dbReference type="NCBI Taxonomy" id="1340428"/>
    <lineage>
        <taxon>Eukaryota</taxon>
        <taxon>Fungi</taxon>
        <taxon>Dikarya</taxon>
        <taxon>Ascomycota</taxon>
        <taxon>Pezizomycotina</taxon>
        <taxon>Dothideomycetes</taxon>
        <taxon>Pleosporomycetidae</taxon>
        <taxon>Pleosporales</taxon>
        <taxon>Sporormiaceae</taxon>
        <taxon>Sporormia</taxon>
    </lineage>
</organism>
<gene>
    <name evidence="2" type="ORF">M011DRAFT_437219</name>
</gene>
<dbReference type="Proteomes" id="UP000799440">
    <property type="component" value="Unassembled WGS sequence"/>
</dbReference>
<dbReference type="OrthoDB" id="2120038at2759"/>
<accession>A0A6A6VMI0</accession>
<dbReference type="GO" id="GO:0005739">
    <property type="term" value="C:mitochondrion"/>
    <property type="evidence" value="ECO:0007669"/>
    <property type="project" value="InterPro"/>
</dbReference>
<keyword evidence="3" id="KW-1185">Reference proteome</keyword>
<feature type="region of interest" description="Disordered" evidence="1">
    <location>
        <begin position="1"/>
        <end position="33"/>
    </location>
</feature>
<dbReference type="PANTHER" id="PTHR42100">
    <property type="entry name" value="OXIDOREDUCTASE 178 KDA SUBUNIT, PUTATIVE (AFU_ORTHOLOGUE AFUA_8G04320)-RELATED"/>
    <property type="match status" value="1"/>
</dbReference>
<dbReference type="PANTHER" id="PTHR42100:SF1">
    <property type="entry name" value="OXIDOREDUCTASE 178 KDA SUBUNIT, PUTATIVE (AFU_ORTHOLOGUE AFUA_8G04320)-RELATED"/>
    <property type="match status" value="1"/>
</dbReference>
<evidence type="ECO:0000313" key="2">
    <source>
        <dbReference type="EMBL" id="KAF2750760.1"/>
    </source>
</evidence>
<reference evidence="2" key="1">
    <citation type="journal article" date="2020" name="Stud. Mycol.">
        <title>101 Dothideomycetes genomes: a test case for predicting lifestyles and emergence of pathogens.</title>
        <authorList>
            <person name="Haridas S."/>
            <person name="Albert R."/>
            <person name="Binder M."/>
            <person name="Bloem J."/>
            <person name="Labutti K."/>
            <person name="Salamov A."/>
            <person name="Andreopoulos B."/>
            <person name="Baker S."/>
            <person name="Barry K."/>
            <person name="Bills G."/>
            <person name="Bluhm B."/>
            <person name="Cannon C."/>
            <person name="Castanera R."/>
            <person name="Culley D."/>
            <person name="Daum C."/>
            <person name="Ezra D."/>
            <person name="Gonzalez J."/>
            <person name="Henrissat B."/>
            <person name="Kuo A."/>
            <person name="Liang C."/>
            <person name="Lipzen A."/>
            <person name="Lutzoni F."/>
            <person name="Magnuson J."/>
            <person name="Mondo S."/>
            <person name="Nolan M."/>
            <person name="Ohm R."/>
            <person name="Pangilinan J."/>
            <person name="Park H.-J."/>
            <person name="Ramirez L."/>
            <person name="Alfaro M."/>
            <person name="Sun H."/>
            <person name="Tritt A."/>
            <person name="Yoshinaga Y."/>
            <person name="Zwiers L.-H."/>
            <person name="Turgeon B."/>
            <person name="Goodwin S."/>
            <person name="Spatafora J."/>
            <person name="Crous P."/>
            <person name="Grigoriev I."/>
        </authorList>
    </citation>
    <scope>NUCLEOTIDE SEQUENCE</scope>
    <source>
        <strain evidence="2">CBS 119925</strain>
    </source>
</reference>
<dbReference type="AlphaFoldDB" id="A0A6A6VMI0"/>
<dbReference type="EMBL" id="MU006563">
    <property type="protein sequence ID" value="KAF2750760.1"/>
    <property type="molecule type" value="Genomic_DNA"/>
</dbReference>